<organism evidence="1 2">
    <name type="scientific">Collybiopsis luxurians FD-317 M1</name>
    <dbReference type="NCBI Taxonomy" id="944289"/>
    <lineage>
        <taxon>Eukaryota</taxon>
        <taxon>Fungi</taxon>
        <taxon>Dikarya</taxon>
        <taxon>Basidiomycota</taxon>
        <taxon>Agaricomycotina</taxon>
        <taxon>Agaricomycetes</taxon>
        <taxon>Agaricomycetidae</taxon>
        <taxon>Agaricales</taxon>
        <taxon>Marasmiineae</taxon>
        <taxon>Omphalotaceae</taxon>
        <taxon>Collybiopsis</taxon>
        <taxon>Collybiopsis luxurians</taxon>
    </lineage>
</organism>
<reference evidence="1 2" key="1">
    <citation type="submission" date="2014-04" db="EMBL/GenBank/DDBJ databases">
        <title>Evolutionary Origins and Diversification of the Mycorrhizal Mutualists.</title>
        <authorList>
            <consortium name="DOE Joint Genome Institute"/>
            <consortium name="Mycorrhizal Genomics Consortium"/>
            <person name="Kohler A."/>
            <person name="Kuo A."/>
            <person name="Nagy L.G."/>
            <person name="Floudas D."/>
            <person name="Copeland A."/>
            <person name="Barry K.W."/>
            <person name="Cichocki N."/>
            <person name="Veneault-Fourrey C."/>
            <person name="LaButti K."/>
            <person name="Lindquist E.A."/>
            <person name="Lipzen A."/>
            <person name="Lundell T."/>
            <person name="Morin E."/>
            <person name="Murat C."/>
            <person name="Riley R."/>
            <person name="Ohm R."/>
            <person name="Sun H."/>
            <person name="Tunlid A."/>
            <person name="Henrissat B."/>
            <person name="Grigoriev I.V."/>
            <person name="Hibbett D.S."/>
            <person name="Martin F."/>
        </authorList>
    </citation>
    <scope>NUCLEOTIDE SEQUENCE [LARGE SCALE GENOMIC DNA]</scope>
    <source>
        <strain evidence="1 2">FD-317 M1</strain>
    </source>
</reference>
<keyword evidence="2" id="KW-1185">Reference proteome</keyword>
<name>A0A0D0CFW5_9AGAR</name>
<protein>
    <submittedName>
        <fullName evidence="1">Uncharacterized protein</fullName>
    </submittedName>
</protein>
<sequence length="135" mass="15070">MTMKSIPLSSIHGYAAVSTKCIDDHKEKSLKTLASNSSAIQLKDTNSDIPLQTTEDPVNNVENYEEGANRLYIIAATEPTKIGYDSGNERLITAGRSLQLAVHNWSKRTFKKYESAELEKGNPEQKFNLGRVQLR</sequence>
<evidence type="ECO:0000313" key="1">
    <source>
        <dbReference type="EMBL" id="KIK56982.1"/>
    </source>
</evidence>
<dbReference type="AlphaFoldDB" id="A0A0D0CFW5"/>
<gene>
    <name evidence="1" type="ORF">GYMLUDRAFT_61591</name>
</gene>
<proteinExistence type="predicted"/>
<dbReference type="HOGENOM" id="CLU_1885999_0_0_1"/>
<evidence type="ECO:0000313" key="2">
    <source>
        <dbReference type="Proteomes" id="UP000053593"/>
    </source>
</evidence>
<dbReference type="Proteomes" id="UP000053593">
    <property type="component" value="Unassembled WGS sequence"/>
</dbReference>
<dbReference type="EMBL" id="KN834793">
    <property type="protein sequence ID" value="KIK56982.1"/>
    <property type="molecule type" value="Genomic_DNA"/>
</dbReference>
<accession>A0A0D0CFW5</accession>